<protein>
    <submittedName>
        <fullName evidence="2">Uncharacterized protein</fullName>
    </submittedName>
</protein>
<organism evidence="1 2">
    <name type="scientific">Panagrolaimus sp. JU765</name>
    <dbReference type="NCBI Taxonomy" id="591449"/>
    <lineage>
        <taxon>Eukaryota</taxon>
        <taxon>Metazoa</taxon>
        <taxon>Ecdysozoa</taxon>
        <taxon>Nematoda</taxon>
        <taxon>Chromadorea</taxon>
        <taxon>Rhabditida</taxon>
        <taxon>Tylenchina</taxon>
        <taxon>Panagrolaimomorpha</taxon>
        <taxon>Panagrolaimoidea</taxon>
        <taxon>Panagrolaimidae</taxon>
        <taxon>Panagrolaimus</taxon>
    </lineage>
</organism>
<dbReference type="Proteomes" id="UP000887576">
    <property type="component" value="Unplaced"/>
</dbReference>
<sequence length="168" mass="19459">MESYGCYSKNLQDSSCSDSDTGTDYCTESLCNVQPAQECFEGFEGDCEWIPFYPRLKRTMKQGFEKTKCPRCNVNGICIRYTLIQKSRVCFISSCSHLIGAVAYQLINDVTEDNCLEHKTRKFYLHACQCHTPVCNKADQLRYCWHFQSGEWITKKNERESMKCGVKF</sequence>
<reference evidence="2" key="1">
    <citation type="submission" date="2022-11" db="UniProtKB">
        <authorList>
            <consortium name="WormBaseParasite"/>
        </authorList>
    </citation>
    <scope>IDENTIFICATION</scope>
</reference>
<dbReference type="WBParaSite" id="JU765_v2.g2221.t1">
    <property type="protein sequence ID" value="JU765_v2.g2221.t1"/>
    <property type="gene ID" value="JU765_v2.g2221"/>
</dbReference>
<evidence type="ECO:0000313" key="2">
    <source>
        <dbReference type="WBParaSite" id="JU765_v2.g2221.t1"/>
    </source>
</evidence>
<accession>A0AC34R005</accession>
<proteinExistence type="predicted"/>
<evidence type="ECO:0000313" key="1">
    <source>
        <dbReference type="Proteomes" id="UP000887576"/>
    </source>
</evidence>
<name>A0AC34R005_9BILA</name>